<keyword evidence="2" id="KW-0057">Aromatic amino acid biosynthesis</keyword>
<dbReference type="Gene3D" id="3.40.50.720">
    <property type="entry name" value="NAD(P)-binding Rossmann-like Domain"/>
    <property type="match status" value="1"/>
</dbReference>
<dbReference type="GO" id="GO:0004764">
    <property type="term" value="F:shikimate 3-dehydrogenase (NADP+) activity"/>
    <property type="evidence" value="ECO:0007669"/>
    <property type="project" value="InterPro"/>
</dbReference>
<dbReference type="EMBL" id="CP015208">
    <property type="protein sequence ID" value="AOY56049.1"/>
    <property type="molecule type" value="Genomic_DNA"/>
</dbReference>
<gene>
    <name evidence="4" type="ORF">A4Z71_03500</name>
</gene>
<dbReference type="GO" id="GO:0050661">
    <property type="term" value="F:NADP binding"/>
    <property type="evidence" value="ECO:0007669"/>
    <property type="project" value="TreeGrafter"/>
</dbReference>
<organism evidence="4 5">
    <name type="scientific">Candidatus Rhodoluna planktonica</name>
    <dbReference type="NCBI Taxonomy" id="535712"/>
    <lineage>
        <taxon>Bacteria</taxon>
        <taxon>Bacillati</taxon>
        <taxon>Actinomycetota</taxon>
        <taxon>Actinomycetes</taxon>
        <taxon>Micrococcales</taxon>
        <taxon>Microbacteriaceae</taxon>
        <taxon>Luna cluster</taxon>
        <taxon>Luna-1 subcluster</taxon>
        <taxon>Rhodoluna</taxon>
    </lineage>
</organism>
<evidence type="ECO:0000259" key="3">
    <source>
        <dbReference type="Pfam" id="PF08501"/>
    </source>
</evidence>
<dbReference type="SUPFAM" id="SSF51735">
    <property type="entry name" value="NAD(P)-binding Rossmann-fold domains"/>
    <property type="match status" value="1"/>
</dbReference>
<evidence type="ECO:0000313" key="5">
    <source>
        <dbReference type="Proteomes" id="UP000243784"/>
    </source>
</evidence>
<dbReference type="KEGG" id="rpla:A4Z71_03500"/>
<dbReference type="PANTHER" id="PTHR21089">
    <property type="entry name" value="SHIKIMATE DEHYDROGENASE"/>
    <property type="match status" value="1"/>
</dbReference>
<accession>A0A1D9DZ23</accession>
<dbReference type="Proteomes" id="UP000243784">
    <property type="component" value="Chromosome"/>
</dbReference>
<name>A0A1D9DZ23_9MICO</name>
<proteinExistence type="predicted"/>
<dbReference type="GO" id="GO:0019632">
    <property type="term" value="P:shikimate metabolic process"/>
    <property type="evidence" value="ECO:0007669"/>
    <property type="project" value="TreeGrafter"/>
</dbReference>
<evidence type="ECO:0000256" key="1">
    <source>
        <dbReference type="ARBA" id="ARBA00004871"/>
    </source>
</evidence>
<feature type="domain" description="Shikimate dehydrogenase substrate binding N-terminal" evidence="3">
    <location>
        <begin position="7"/>
        <end position="88"/>
    </location>
</feature>
<dbReference type="SUPFAM" id="SSF53223">
    <property type="entry name" value="Aminoacid dehydrogenase-like, N-terminal domain"/>
    <property type="match status" value="1"/>
</dbReference>
<keyword evidence="2" id="KW-0028">Amino-acid biosynthesis</keyword>
<evidence type="ECO:0000256" key="2">
    <source>
        <dbReference type="ARBA" id="ARBA00023141"/>
    </source>
</evidence>
<dbReference type="AlphaFoldDB" id="A0A1D9DZ23"/>
<comment type="pathway">
    <text evidence="1">Metabolic intermediate biosynthesis; chorismate biosynthesis; chorismate from D-erythrose 4-phosphate and phosphoenolpyruvate: step 4/7.</text>
</comment>
<evidence type="ECO:0000313" key="4">
    <source>
        <dbReference type="EMBL" id="AOY56049.1"/>
    </source>
</evidence>
<keyword evidence="5" id="KW-1185">Reference proteome</keyword>
<dbReference type="STRING" id="535712.A4Z71_03500"/>
<dbReference type="RefSeq" id="WP_070954559.1">
    <property type="nucleotide sequence ID" value="NZ_CP015208.1"/>
</dbReference>
<dbReference type="Pfam" id="PF08501">
    <property type="entry name" value="Shikimate_dh_N"/>
    <property type="match status" value="1"/>
</dbReference>
<dbReference type="InterPro" id="IPR036291">
    <property type="entry name" value="NAD(P)-bd_dom_sf"/>
</dbReference>
<dbReference type="InterPro" id="IPR022893">
    <property type="entry name" value="Shikimate_DH_fam"/>
</dbReference>
<dbReference type="GO" id="GO:0005829">
    <property type="term" value="C:cytosol"/>
    <property type="evidence" value="ECO:0007669"/>
    <property type="project" value="TreeGrafter"/>
</dbReference>
<protein>
    <recommendedName>
        <fullName evidence="3">Shikimate dehydrogenase substrate binding N-terminal domain-containing protein</fullName>
    </recommendedName>
</protein>
<dbReference type="PANTHER" id="PTHR21089:SF1">
    <property type="entry name" value="BIFUNCTIONAL 3-DEHYDROQUINATE DEHYDRATASE_SHIKIMATE DEHYDROGENASE, CHLOROPLASTIC"/>
    <property type="match status" value="1"/>
</dbReference>
<sequence>MSKRFAVLGNPIGHSKSPAIHNAAYRVLGLDWQYGRAEVGKGGLWSFIKSLPEVWDGFSVTMPLKEEATRICKIVDEFVQQTGATNTLVRNNDGSWSGYNTDVFGIVQAVSKAKEPKPEKILIIGSGATAMSALVAARYLNPKAEVRIHARNKRTRSTLIKKGKSLGLRASRSWHLGGSIGWANLTISTLPAGALDEFAESNFERKNFKPGGMLLDVAYANWPSKLALLWQDADCFAVSGIEMLKWQAIAQIRIFFGGNPNIELPNEIAVFEAMTAVTE</sequence>
<dbReference type="GO" id="GO:0009423">
    <property type="term" value="P:chorismate biosynthetic process"/>
    <property type="evidence" value="ECO:0007669"/>
    <property type="project" value="TreeGrafter"/>
</dbReference>
<dbReference type="OrthoDB" id="9776868at2"/>
<reference evidence="4 5" key="1">
    <citation type="journal article" date="2016" name="Biochim. Biophys. Acta">
        <title>Photochemical characterization of actinorhodopsin and its functional existence in the natural host.</title>
        <authorList>
            <person name="Nakamura S."/>
            <person name="Kikukawa T."/>
            <person name="Tamogami J."/>
            <person name="Kamiya M."/>
            <person name="Aizawa T."/>
            <person name="Hahn M.W."/>
            <person name="Ihara K."/>
            <person name="Kamo N."/>
            <person name="Demura M."/>
        </authorList>
    </citation>
    <scope>NUCLEOTIDE SEQUENCE [LARGE SCALE GENOMIC DNA]</scope>
    <source>
        <strain evidence="4 5">MWH-Dar1</strain>
    </source>
</reference>
<dbReference type="Gene3D" id="3.40.50.10860">
    <property type="entry name" value="Leucine Dehydrogenase, chain A, domain 1"/>
    <property type="match status" value="1"/>
</dbReference>
<dbReference type="InterPro" id="IPR013708">
    <property type="entry name" value="Shikimate_DH-bd_N"/>
</dbReference>
<dbReference type="InterPro" id="IPR046346">
    <property type="entry name" value="Aminoacid_DH-like_N_sf"/>
</dbReference>
<dbReference type="GO" id="GO:0009073">
    <property type="term" value="P:aromatic amino acid family biosynthetic process"/>
    <property type="evidence" value="ECO:0007669"/>
    <property type="project" value="UniProtKB-KW"/>
</dbReference>